<dbReference type="EMBL" id="GBXM01055451">
    <property type="protein sequence ID" value="JAH53126.1"/>
    <property type="molecule type" value="Transcribed_RNA"/>
</dbReference>
<dbReference type="AlphaFoldDB" id="A0A0E9THQ0"/>
<dbReference type="EMBL" id="GBXM01069395">
    <property type="protein sequence ID" value="JAH39182.1"/>
    <property type="molecule type" value="Transcribed_RNA"/>
</dbReference>
<sequence length="48" mass="5801">MPLNSTHCTFNISMIIMQLFFFRKTMLHCSMVLENESQLLNDTEYWKI</sequence>
<accession>A0A0E9THQ0</accession>
<reference evidence="1" key="1">
    <citation type="submission" date="2014-11" db="EMBL/GenBank/DDBJ databases">
        <authorList>
            <person name="Amaro Gonzalez C."/>
        </authorList>
    </citation>
    <scope>NUCLEOTIDE SEQUENCE</scope>
</reference>
<reference evidence="1" key="2">
    <citation type="journal article" date="2015" name="Fish Shellfish Immunol.">
        <title>Early steps in the European eel (Anguilla anguilla)-Vibrio vulnificus interaction in the gills: Role of the RtxA13 toxin.</title>
        <authorList>
            <person name="Callol A."/>
            <person name="Pajuelo D."/>
            <person name="Ebbesson L."/>
            <person name="Teles M."/>
            <person name="MacKenzie S."/>
            <person name="Amaro C."/>
        </authorList>
    </citation>
    <scope>NUCLEOTIDE SEQUENCE</scope>
</reference>
<evidence type="ECO:0000313" key="1">
    <source>
        <dbReference type="EMBL" id="JAH53126.1"/>
    </source>
</evidence>
<proteinExistence type="predicted"/>
<protein>
    <submittedName>
        <fullName evidence="1">Uncharacterized protein</fullName>
    </submittedName>
</protein>
<name>A0A0E9THQ0_ANGAN</name>
<organism evidence="1">
    <name type="scientific">Anguilla anguilla</name>
    <name type="common">European freshwater eel</name>
    <name type="synonym">Muraena anguilla</name>
    <dbReference type="NCBI Taxonomy" id="7936"/>
    <lineage>
        <taxon>Eukaryota</taxon>
        <taxon>Metazoa</taxon>
        <taxon>Chordata</taxon>
        <taxon>Craniata</taxon>
        <taxon>Vertebrata</taxon>
        <taxon>Euteleostomi</taxon>
        <taxon>Actinopterygii</taxon>
        <taxon>Neopterygii</taxon>
        <taxon>Teleostei</taxon>
        <taxon>Anguilliformes</taxon>
        <taxon>Anguillidae</taxon>
        <taxon>Anguilla</taxon>
    </lineage>
</organism>